<dbReference type="EMBL" id="FTOI01000001">
    <property type="protein sequence ID" value="SIS44816.1"/>
    <property type="molecule type" value="Genomic_DNA"/>
</dbReference>
<reference evidence="2" key="1">
    <citation type="submission" date="2017-01" db="EMBL/GenBank/DDBJ databases">
        <authorList>
            <person name="Varghese N."/>
            <person name="Submissions S."/>
        </authorList>
    </citation>
    <scope>NUCLEOTIDE SEQUENCE [LARGE SCALE GENOMIC DNA]</scope>
    <source>
        <strain evidence="2">DSM 23145</strain>
    </source>
</reference>
<keyword evidence="2" id="KW-1185">Reference proteome</keyword>
<dbReference type="RefSeq" id="WP_076384378.1">
    <property type="nucleotide sequence ID" value="NZ_FTOI01000001.1"/>
</dbReference>
<sequence>MLKKIQNALIFRLNKSATLKNKLLQLMDLFYQYAPVFVGYFRRNPAYIKHVLNSKVIAKPGLFSYGAIFNPGALLANGEILLLANAQKVPWFKAKGKNKDLYMQGNPLLMRLNQKSQKIIDQNIITKIIDLPQDQDYAIEDFRLFQWKDQKMINHSLVIRNKIDGFINQSGSFSALSILDEIEKTFTFCAIPQVDFPLQDFEKNWVYKETENQLLLFYSVSPFKVLALDDEKSFYFKTIINHQTSSKINDPGGYGTRVSFSTNPIDFDEKHWLIMIHQIKHQFAGRCYFHWAVLLDRTTFLPVKITSKPLFSGMGARGRTPGIRYISSILKVNDAILFFAGEGDMFVTVTQKTAKELQCLFVSL</sequence>
<dbReference type="Proteomes" id="UP000185839">
    <property type="component" value="Unassembled WGS sequence"/>
</dbReference>
<dbReference type="InterPro" id="IPR023296">
    <property type="entry name" value="Glyco_hydro_beta-prop_sf"/>
</dbReference>
<dbReference type="STRING" id="713588.SAMN05421789_101160"/>
<name>A0A1N7J6E9_9FLAO</name>
<dbReference type="AlphaFoldDB" id="A0A1N7J6E9"/>
<protein>
    <submittedName>
        <fullName evidence="1">Uncharacterized protein</fullName>
    </submittedName>
</protein>
<dbReference type="OrthoDB" id="1236898at2"/>
<gene>
    <name evidence="1" type="ORF">SAMN05421789_101160</name>
</gene>
<organism evidence="1 2">
    <name type="scientific">Kaistella chaponensis</name>
    <dbReference type="NCBI Taxonomy" id="713588"/>
    <lineage>
        <taxon>Bacteria</taxon>
        <taxon>Pseudomonadati</taxon>
        <taxon>Bacteroidota</taxon>
        <taxon>Flavobacteriia</taxon>
        <taxon>Flavobacteriales</taxon>
        <taxon>Weeksellaceae</taxon>
        <taxon>Chryseobacterium group</taxon>
        <taxon>Kaistella</taxon>
    </lineage>
</organism>
<dbReference type="Gene3D" id="2.115.10.20">
    <property type="entry name" value="Glycosyl hydrolase domain, family 43"/>
    <property type="match status" value="1"/>
</dbReference>
<accession>A0A1N7J6E9</accession>
<proteinExistence type="predicted"/>
<evidence type="ECO:0000313" key="1">
    <source>
        <dbReference type="EMBL" id="SIS44816.1"/>
    </source>
</evidence>
<evidence type="ECO:0000313" key="2">
    <source>
        <dbReference type="Proteomes" id="UP000185839"/>
    </source>
</evidence>